<dbReference type="GeneTree" id="ENSGT00940000177100"/>
<keyword evidence="2" id="KW-0732">Signal</keyword>
<dbReference type="PROSITE" id="PS50835">
    <property type="entry name" value="IG_LIKE"/>
    <property type="match status" value="1"/>
</dbReference>
<evidence type="ECO:0000256" key="4">
    <source>
        <dbReference type="ARBA" id="ARBA00023157"/>
    </source>
</evidence>
<sequence length="170" mass="19448">AACYIFRSCDSVAVHNVHMPVLNARSFCLWVHLCLMDTFYTKLGQTAILPCKAPNNKTIKGVEWKRPDQSQGYVLLYRDGKFLSEFQHPSYENRVDLQDKEMKDGDVSLVLKDVTMEDRGRYECRVLQKGENKPASIIDLEVHPSGEFVFRVQFVSLMKLLGLRSDVCGL</sequence>
<dbReference type="SMART" id="SM00406">
    <property type="entry name" value="IGv"/>
    <property type="match status" value="1"/>
</dbReference>
<reference evidence="8" key="2">
    <citation type="submission" date="2025-09" db="UniProtKB">
        <authorList>
            <consortium name="Ensembl"/>
        </authorList>
    </citation>
    <scope>IDENTIFICATION</scope>
</reference>
<keyword evidence="5" id="KW-0325">Glycoprotein</keyword>
<evidence type="ECO:0000313" key="9">
    <source>
        <dbReference type="Proteomes" id="UP000257200"/>
    </source>
</evidence>
<accession>A0A3Q1EL01</accession>
<dbReference type="InterPro" id="IPR050504">
    <property type="entry name" value="IgSF_BTN/MOG"/>
</dbReference>
<dbReference type="InterPro" id="IPR007110">
    <property type="entry name" value="Ig-like_dom"/>
</dbReference>
<dbReference type="Pfam" id="PF07686">
    <property type="entry name" value="V-set"/>
    <property type="match status" value="1"/>
</dbReference>
<dbReference type="Proteomes" id="UP000257200">
    <property type="component" value="Unplaced"/>
</dbReference>
<dbReference type="FunFam" id="2.60.40.10:FF:000142">
    <property type="entry name" value="V-set domain-containing T-cell activation inhibitor 1"/>
    <property type="match status" value="1"/>
</dbReference>
<dbReference type="Gene3D" id="2.60.40.10">
    <property type="entry name" value="Immunoglobulins"/>
    <property type="match status" value="1"/>
</dbReference>
<dbReference type="InterPro" id="IPR013783">
    <property type="entry name" value="Ig-like_fold"/>
</dbReference>
<keyword evidence="9" id="KW-1185">Reference proteome</keyword>
<dbReference type="Ensembl" id="ENSAPOT00000009938.1">
    <property type="protein sequence ID" value="ENSAPOP00000004498.1"/>
    <property type="gene ID" value="ENSAPOG00000006100.1"/>
</dbReference>
<proteinExistence type="predicted"/>
<evidence type="ECO:0000256" key="3">
    <source>
        <dbReference type="ARBA" id="ARBA00023136"/>
    </source>
</evidence>
<evidence type="ECO:0000313" key="8">
    <source>
        <dbReference type="Ensembl" id="ENSAPOP00000004498.1"/>
    </source>
</evidence>
<dbReference type="PANTHER" id="PTHR24100">
    <property type="entry name" value="BUTYROPHILIN"/>
    <property type="match status" value="1"/>
</dbReference>
<dbReference type="GO" id="GO:0050852">
    <property type="term" value="P:T cell receptor signaling pathway"/>
    <property type="evidence" value="ECO:0007669"/>
    <property type="project" value="TreeGrafter"/>
</dbReference>
<evidence type="ECO:0000256" key="6">
    <source>
        <dbReference type="ARBA" id="ARBA00023319"/>
    </source>
</evidence>
<keyword evidence="4" id="KW-1015">Disulfide bond</keyword>
<dbReference type="GO" id="GO:0001817">
    <property type="term" value="P:regulation of cytokine production"/>
    <property type="evidence" value="ECO:0007669"/>
    <property type="project" value="TreeGrafter"/>
</dbReference>
<dbReference type="SUPFAM" id="SSF48726">
    <property type="entry name" value="Immunoglobulin"/>
    <property type="match status" value="1"/>
</dbReference>
<name>A0A3Q1EL01_9TELE</name>
<dbReference type="GO" id="GO:0005102">
    <property type="term" value="F:signaling receptor binding"/>
    <property type="evidence" value="ECO:0007669"/>
    <property type="project" value="TreeGrafter"/>
</dbReference>
<dbReference type="GO" id="GO:0009897">
    <property type="term" value="C:external side of plasma membrane"/>
    <property type="evidence" value="ECO:0007669"/>
    <property type="project" value="TreeGrafter"/>
</dbReference>
<keyword evidence="3" id="KW-0472">Membrane</keyword>
<dbReference type="PANTHER" id="PTHR24100:SF151">
    <property type="entry name" value="ICOS LIGAND"/>
    <property type="match status" value="1"/>
</dbReference>
<reference evidence="8" key="1">
    <citation type="submission" date="2025-08" db="UniProtKB">
        <authorList>
            <consortium name="Ensembl"/>
        </authorList>
    </citation>
    <scope>IDENTIFICATION</scope>
</reference>
<evidence type="ECO:0000256" key="5">
    <source>
        <dbReference type="ARBA" id="ARBA00023180"/>
    </source>
</evidence>
<dbReference type="InParanoid" id="A0A3Q1EL01"/>
<protein>
    <recommendedName>
        <fullName evidence="7">Ig-like domain-containing protein</fullName>
    </recommendedName>
</protein>
<dbReference type="SMART" id="SM00409">
    <property type="entry name" value="IG"/>
    <property type="match status" value="1"/>
</dbReference>
<evidence type="ECO:0000256" key="1">
    <source>
        <dbReference type="ARBA" id="ARBA00004370"/>
    </source>
</evidence>
<feature type="domain" description="Ig-like" evidence="7">
    <location>
        <begin position="20"/>
        <end position="138"/>
    </location>
</feature>
<dbReference type="AlphaFoldDB" id="A0A3Q1EL01"/>
<dbReference type="InterPro" id="IPR013106">
    <property type="entry name" value="Ig_V-set"/>
</dbReference>
<evidence type="ECO:0000256" key="2">
    <source>
        <dbReference type="ARBA" id="ARBA00022729"/>
    </source>
</evidence>
<organism evidence="8 9">
    <name type="scientific">Acanthochromis polyacanthus</name>
    <name type="common">spiny chromis</name>
    <dbReference type="NCBI Taxonomy" id="80966"/>
    <lineage>
        <taxon>Eukaryota</taxon>
        <taxon>Metazoa</taxon>
        <taxon>Chordata</taxon>
        <taxon>Craniata</taxon>
        <taxon>Vertebrata</taxon>
        <taxon>Euteleostomi</taxon>
        <taxon>Actinopterygii</taxon>
        <taxon>Neopterygii</taxon>
        <taxon>Teleostei</taxon>
        <taxon>Neoteleostei</taxon>
        <taxon>Acanthomorphata</taxon>
        <taxon>Ovalentaria</taxon>
        <taxon>Pomacentridae</taxon>
        <taxon>Acanthochromis</taxon>
    </lineage>
</organism>
<keyword evidence="6" id="KW-0393">Immunoglobulin domain</keyword>
<dbReference type="GO" id="GO:1903037">
    <property type="term" value="P:regulation of leukocyte cell-cell adhesion"/>
    <property type="evidence" value="ECO:0007669"/>
    <property type="project" value="UniProtKB-ARBA"/>
</dbReference>
<comment type="subcellular location">
    <subcellularLocation>
        <location evidence="1">Membrane</location>
    </subcellularLocation>
</comment>
<evidence type="ECO:0000259" key="7">
    <source>
        <dbReference type="PROSITE" id="PS50835"/>
    </source>
</evidence>
<dbReference type="InterPro" id="IPR003599">
    <property type="entry name" value="Ig_sub"/>
</dbReference>
<dbReference type="InterPro" id="IPR036179">
    <property type="entry name" value="Ig-like_dom_sf"/>
</dbReference>
<dbReference type="GO" id="GO:0050863">
    <property type="term" value="P:regulation of T cell activation"/>
    <property type="evidence" value="ECO:0007669"/>
    <property type="project" value="UniProtKB-ARBA"/>
</dbReference>